<dbReference type="AlphaFoldDB" id="A0A2P8H3Z5"/>
<dbReference type="InterPro" id="IPR046500">
    <property type="entry name" value="DUF6678"/>
</dbReference>
<dbReference type="OrthoDB" id="8235233at2"/>
<sequence length="113" mass="13969">MSTNYLHQVMNNTKWEEIREAMSCYLGNCQWRTKDIENDYISPWDGEWYYHFRNGDYKFIEWLEIKAETEELRKNLIAILHEIHAQERFAKMLFGFMDMWKLEFTLITFKLLK</sequence>
<accession>A0A2P8H3Z5</accession>
<keyword evidence="2" id="KW-1185">Reference proteome</keyword>
<organism evidence="1 2">
    <name type="scientific">Planomicrobium soli</name>
    <dbReference type="NCBI Taxonomy" id="1176648"/>
    <lineage>
        <taxon>Bacteria</taxon>
        <taxon>Bacillati</taxon>
        <taxon>Bacillota</taxon>
        <taxon>Bacilli</taxon>
        <taxon>Bacillales</taxon>
        <taxon>Caryophanaceae</taxon>
        <taxon>Planomicrobium</taxon>
    </lineage>
</organism>
<dbReference type="Proteomes" id="UP000242682">
    <property type="component" value="Unassembled WGS sequence"/>
</dbReference>
<evidence type="ECO:0000313" key="2">
    <source>
        <dbReference type="Proteomes" id="UP000242682"/>
    </source>
</evidence>
<dbReference type="Pfam" id="PF20383">
    <property type="entry name" value="DUF6678"/>
    <property type="match status" value="1"/>
</dbReference>
<reference evidence="1 2" key="1">
    <citation type="submission" date="2018-03" db="EMBL/GenBank/DDBJ databases">
        <title>Genomic Encyclopedia of Type Strains, Phase III (KMG-III): the genomes of soil and plant-associated and newly described type strains.</title>
        <authorList>
            <person name="Whitman W."/>
        </authorList>
    </citation>
    <scope>NUCLEOTIDE SEQUENCE [LARGE SCALE GENOMIC DNA]</scope>
    <source>
        <strain evidence="1 2">CGMCC 1.12259</strain>
    </source>
</reference>
<proteinExistence type="predicted"/>
<dbReference type="RefSeq" id="WP_106532442.1">
    <property type="nucleotide sequence ID" value="NZ_PYAT01000003.1"/>
</dbReference>
<dbReference type="EMBL" id="PYAT01000003">
    <property type="protein sequence ID" value="PSL40928.1"/>
    <property type="molecule type" value="Genomic_DNA"/>
</dbReference>
<name>A0A2P8H3Z5_9BACL</name>
<evidence type="ECO:0000313" key="1">
    <source>
        <dbReference type="EMBL" id="PSL40928.1"/>
    </source>
</evidence>
<gene>
    <name evidence="1" type="ORF">B0H99_10360</name>
</gene>
<comment type="caution">
    <text evidence="1">The sequence shown here is derived from an EMBL/GenBank/DDBJ whole genome shotgun (WGS) entry which is preliminary data.</text>
</comment>
<protein>
    <submittedName>
        <fullName evidence="1">Uncharacterized protein</fullName>
    </submittedName>
</protein>